<dbReference type="EMBL" id="ONZQ02000006">
    <property type="protein sequence ID" value="SPO02174.1"/>
    <property type="molecule type" value="Genomic_DNA"/>
</dbReference>
<dbReference type="InterPro" id="IPR006012">
    <property type="entry name" value="Syntaxin/epimorphin_CS"/>
</dbReference>
<evidence type="ECO:0000256" key="2">
    <source>
        <dbReference type="ARBA" id="ARBA00009063"/>
    </source>
</evidence>
<dbReference type="Proteomes" id="UP001187682">
    <property type="component" value="Unassembled WGS sequence"/>
</dbReference>
<feature type="transmembrane region" description="Helical" evidence="8">
    <location>
        <begin position="329"/>
        <end position="352"/>
    </location>
</feature>
<dbReference type="InterPro" id="IPR006011">
    <property type="entry name" value="Syntaxin_N"/>
</dbReference>
<evidence type="ECO:0000256" key="6">
    <source>
        <dbReference type="ARBA" id="ARBA00023136"/>
    </source>
</evidence>
<evidence type="ECO:0000256" key="7">
    <source>
        <dbReference type="SAM" id="MobiDB-lite"/>
    </source>
</evidence>
<dbReference type="PANTHER" id="PTHR19957:SF380">
    <property type="entry name" value="SYNTAXIN FAMILY PROTEIN"/>
    <property type="match status" value="1"/>
</dbReference>
<evidence type="ECO:0000313" key="10">
    <source>
        <dbReference type="EMBL" id="SPO02174.1"/>
    </source>
</evidence>
<feature type="compositionally biased region" description="Low complexity" evidence="7">
    <location>
        <begin position="65"/>
        <end position="77"/>
    </location>
</feature>
<gene>
    <name evidence="10" type="ORF">DNG_04847</name>
</gene>
<evidence type="ECO:0000256" key="8">
    <source>
        <dbReference type="SAM" id="Phobius"/>
    </source>
</evidence>
<dbReference type="GO" id="GO:0012505">
    <property type="term" value="C:endomembrane system"/>
    <property type="evidence" value="ECO:0007669"/>
    <property type="project" value="TreeGrafter"/>
</dbReference>
<comment type="subcellular location">
    <subcellularLocation>
        <location evidence="1">Membrane</location>
        <topology evidence="1">Single-pass type IV membrane protein</topology>
    </subcellularLocation>
</comment>
<evidence type="ECO:0000256" key="4">
    <source>
        <dbReference type="ARBA" id="ARBA00022989"/>
    </source>
</evidence>
<keyword evidence="5" id="KW-0175">Coiled coil</keyword>
<organism evidence="10 11">
    <name type="scientific">Cephalotrichum gorgonifer</name>
    <dbReference type="NCBI Taxonomy" id="2041049"/>
    <lineage>
        <taxon>Eukaryota</taxon>
        <taxon>Fungi</taxon>
        <taxon>Dikarya</taxon>
        <taxon>Ascomycota</taxon>
        <taxon>Pezizomycotina</taxon>
        <taxon>Sordariomycetes</taxon>
        <taxon>Hypocreomycetidae</taxon>
        <taxon>Microascales</taxon>
        <taxon>Microascaceae</taxon>
        <taxon>Cephalotrichum</taxon>
    </lineage>
</organism>
<dbReference type="GO" id="GO:0005484">
    <property type="term" value="F:SNAP receptor activity"/>
    <property type="evidence" value="ECO:0007669"/>
    <property type="project" value="InterPro"/>
</dbReference>
<keyword evidence="6 8" id="KW-0472">Membrane</keyword>
<dbReference type="GO" id="GO:0006886">
    <property type="term" value="P:intracellular protein transport"/>
    <property type="evidence" value="ECO:0007669"/>
    <property type="project" value="InterPro"/>
</dbReference>
<dbReference type="SMART" id="SM00397">
    <property type="entry name" value="t_SNARE"/>
    <property type="match status" value="1"/>
</dbReference>
<feature type="region of interest" description="Disordered" evidence="7">
    <location>
        <begin position="28"/>
        <end position="94"/>
    </location>
</feature>
<dbReference type="InterPro" id="IPR010989">
    <property type="entry name" value="SNARE"/>
</dbReference>
<dbReference type="GO" id="GO:0031201">
    <property type="term" value="C:SNARE complex"/>
    <property type="evidence" value="ECO:0007669"/>
    <property type="project" value="TreeGrafter"/>
</dbReference>
<evidence type="ECO:0000256" key="5">
    <source>
        <dbReference type="ARBA" id="ARBA00023054"/>
    </source>
</evidence>
<dbReference type="GO" id="GO:0005886">
    <property type="term" value="C:plasma membrane"/>
    <property type="evidence" value="ECO:0007669"/>
    <property type="project" value="TreeGrafter"/>
</dbReference>
<evidence type="ECO:0000256" key="1">
    <source>
        <dbReference type="ARBA" id="ARBA00004211"/>
    </source>
</evidence>
<keyword evidence="3 8" id="KW-0812">Transmembrane</keyword>
<keyword evidence="11" id="KW-1185">Reference proteome</keyword>
<dbReference type="CDD" id="cd15849">
    <property type="entry name" value="SNARE_Sso1"/>
    <property type="match status" value="1"/>
</dbReference>
<protein>
    <submittedName>
        <fullName evidence="10">Related to putative snare protein syn</fullName>
    </submittedName>
</protein>
<dbReference type="GO" id="GO:0006906">
    <property type="term" value="P:vesicle fusion"/>
    <property type="evidence" value="ECO:0007669"/>
    <property type="project" value="TreeGrafter"/>
</dbReference>
<dbReference type="PROSITE" id="PS00914">
    <property type="entry name" value="SYNTAXIN"/>
    <property type="match status" value="1"/>
</dbReference>
<dbReference type="InterPro" id="IPR000727">
    <property type="entry name" value="T_SNARE_dom"/>
</dbReference>
<evidence type="ECO:0000313" key="11">
    <source>
        <dbReference type="Proteomes" id="UP001187682"/>
    </source>
</evidence>
<accession>A0AAE8SV98</accession>
<dbReference type="InterPro" id="IPR045242">
    <property type="entry name" value="Syntaxin"/>
</dbReference>
<sequence length="419" mass="45594">MENSASRRGWSLKIDPWAPSLSRFVSYGRQNPFDERDEPSAGGGYGGAPNRPPPQASYGQGPSPYGGARNNNYGGNNVEMAPMQSGSGGYGGSSNGGNSILNECSDIDRGIGQVEQNLNQLRNLHRAALGDTDTSSNSRVNRDVDALSSETMALYRSLVDRVRKVKSSPEASQPMNSRQVERVDRSLKAAINQYQTVEADFRREMQGQIARQFRIVRPDATDEEVSRAVDGAEGGQVFTQALMQSNRQGQASAALNNVKDRHNQILKIERQMTELAQLFQDMNTLVIQQEVAVNQIEEGAVDVVENLDKGNTEIETAVKTAYATRRKKWWCLGITIAIIIVVVIIVVVYLAVTGQLGNRGGGGGDNNSNTNNNQKRGVTVADVAAIKEALVQTVPNLPRHLNEALAPSAKFRRALREAA</sequence>
<dbReference type="GO" id="GO:0006887">
    <property type="term" value="P:exocytosis"/>
    <property type="evidence" value="ECO:0007669"/>
    <property type="project" value="TreeGrafter"/>
</dbReference>
<keyword evidence="4 8" id="KW-1133">Transmembrane helix</keyword>
<dbReference type="AlphaFoldDB" id="A0AAE8SV98"/>
<dbReference type="Gene3D" id="1.20.58.70">
    <property type="match status" value="1"/>
</dbReference>
<reference evidence="10" key="1">
    <citation type="submission" date="2018-03" db="EMBL/GenBank/DDBJ databases">
        <authorList>
            <person name="Guldener U."/>
        </authorList>
    </citation>
    <scope>NUCLEOTIDE SEQUENCE</scope>
</reference>
<dbReference type="GO" id="GO:0000149">
    <property type="term" value="F:SNARE binding"/>
    <property type="evidence" value="ECO:0007669"/>
    <property type="project" value="TreeGrafter"/>
</dbReference>
<dbReference type="FunFam" id="1.20.58.70:FF:000008">
    <property type="entry name" value="Syntaxin family protein"/>
    <property type="match status" value="1"/>
</dbReference>
<dbReference type="PANTHER" id="PTHR19957">
    <property type="entry name" value="SYNTAXIN"/>
    <property type="match status" value="1"/>
</dbReference>
<dbReference type="PROSITE" id="PS50192">
    <property type="entry name" value="T_SNARE"/>
    <property type="match status" value="1"/>
</dbReference>
<dbReference type="SUPFAM" id="SSF47661">
    <property type="entry name" value="t-snare proteins"/>
    <property type="match status" value="1"/>
</dbReference>
<dbReference type="Pfam" id="PF00804">
    <property type="entry name" value="Syntaxin"/>
    <property type="match status" value="1"/>
</dbReference>
<name>A0AAE8SV98_9PEZI</name>
<feature type="domain" description="T-SNARE coiled-coil homology" evidence="9">
    <location>
        <begin position="255"/>
        <end position="317"/>
    </location>
</feature>
<comment type="similarity">
    <text evidence="2">Belongs to the syntaxin family.</text>
</comment>
<evidence type="ECO:0000256" key="3">
    <source>
        <dbReference type="ARBA" id="ARBA00022692"/>
    </source>
</evidence>
<proteinExistence type="inferred from homology"/>
<comment type="caution">
    <text evidence="10">The sequence shown here is derived from an EMBL/GenBank/DDBJ whole genome shotgun (WGS) entry which is preliminary data.</text>
</comment>
<dbReference type="GO" id="GO:0048278">
    <property type="term" value="P:vesicle docking"/>
    <property type="evidence" value="ECO:0007669"/>
    <property type="project" value="TreeGrafter"/>
</dbReference>
<evidence type="ECO:0000259" key="9">
    <source>
        <dbReference type="PROSITE" id="PS50192"/>
    </source>
</evidence>